<comment type="caution">
    <text evidence="1">The sequence shown here is derived from an EMBL/GenBank/DDBJ whole genome shotgun (WGS) entry which is preliminary data.</text>
</comment>
<reference evidence="1 2" key="1">
    <citation type="submission" date="2020-04" db="EMBL/GenBank/DDBJ databases">
        <authorList>
            <person name="Klaysubun C."/>
            <person name="Duangmal K."/>
            <person name="Lipun K."/>
        </authorList>
    </citation>
    <scope>NUCLEOTIDE SEQUENCE [LARGE SCALE GENOMIC DNA]</scope>
    <source>
        <strain evidence="1 2">JCM 11839</strain>
    </source>
</reference>
<evidence type="ECO:0000313" key="1">
    <source>
        <dbReference type="EMBL" id="NMH81571.1"/>
    </source>
</evidence>
<accession>A0ABX1RME4</accession>
<keyword evidence="2" id="KW-1185">Reference proteome</keyword>
<protein>
    <submittedName>
        <fullName evidence="1">FAD-dependent oxidoreductase</fullName>
    </submittedName>
</protein>
<organism evidence="1 2">
    <name type="scientific">Pseudonocardia xinjiangensis</name>
    <dbReference type="NCBI Taxonomy" id="75289"/>
    <lineage>
        <taxon>Bacteria</taxon>
        <taxon>Bacillati</taxon>
        <taxon>Actinomycetota</taxon>
        <taxon>Actinomycetes</taxon>
        <taxon>Pseudonocardiales</taxon>
        <taxon>Pseudonocardiaceae</taxon>
        <taxon>Pseudonocardia</taxon>
    </lineage>
</organism>
<gene>
    <name evidence="1" type="ORF">HF577_31325</name>
</gene>
<dbReference type="Gene3D" id="3.50.50.60">
    <property type="entry name" value="FAD/NAD(P)-binding domain"/>
    <property type="match status" value="1"/>
</dbReference>
<dbReference type="InterPro" id="IPR036188">
    <property type="entry name" value="FAD/NAD-bd_sf"/>
</dbReference>
<name>A0ABX1RME4_9PSEU</name>
<dbReference type="EMBL" id="JAAXKY010000156">
    <property type="protein sequence ID" value="NMH81571.1"/>
    <property type="molecule type" value="Genomic_DNA"/>
</dbReference>
<evidence type="ECO:0000313" key="2">
    <source>
        <dbReference type="Proteomes" id="UP001296706"/>
    </source>
</evidence>
<dbReference type="Proteomes" id="UP001296706">
    <property type="component" value="Unassembled WGS sequence"/>
</dbReference>
<sequence>MLLAQDGHRVTVLERDPVAPPEPAVAWEEWDRRGIAQFHLPHFALPRFRDLLETELPAVSAALLAGGAEEYDLVDELPESVTGGRRDGDDRYVALAVRRPVLEAVVARSAETQSGVTVRRGVVVRGVLTDTPDRTGVPRVVGVATSDGEQVRADLVVDAGGRRSTMPALLDVSGGVAPAEEREDSGFVYFARFFRADGPFPALQATVNQAYSSVSILTLPSDRGTWSVTFAASARDKELRVLRDADRWDAVARCFPANAAWLDAEPVGDVRVMAGIEDRIRHYVAGGRPVVTGVLPVGDAWACTNPSVGRGMSMALTHAVVLRDVVRAADGEGPAELSRRWAEATAAVLEPWYRTTIGSDRHRLAEIDADRCGVPYAPADRGWTTSKALAAGSRRDPDVLRGMLDIASMQALPQEVLGRPGMVERVLAAGAGAPQYAVPGPDRRELLAAAGVTVPV</sequence>
<dbReference type="SUPFAM" id="SSF51905">
    <property type="entry name" value="FAD/NAD(P)-binding domain"/>
    <property type="match status" value="1"/>
</dbReference>
<proteinExistence type="predicted"/>